<feature type="transmembrane region" description="Helical" evidence="7">
    <location>
        <begin position="229"/>
        <end position="248"/>
    </location>
</feature>
<feature type="transmembrane region" description="Helical" evidence="7">
    <location>
        <begin position="292"/>
        <end position="312"/>
    </location>
</feature>
<proteinExistence type="inferred from homology"/>
<dbReference type="GO" id="GO:0016020">
    <property type="term" value="C:membrane"/>
    <property type="evidence" value="ECO:0007669"/>
    <property type="project" value="UniProtKB-SubCell"/>
</dbReference>
<feature type="region of interest" description="Disordered" evidence="6">
    <location>
        <begin position="81"/>
        <end position="106"/>
    </location>
</feature>
<dbReference type="InterPro" id="IPR056555">
    <property type="entry name" value="NFD4_C"/>
</dbReference>
<dbReference type="PANTHER" id="PTHR21576:SF163">
    <property type="entry name" value="NODULIN-LIKE, MAJOR FACILITATOR SUPERFAMILY DOMAIN PROTEIN-RELATED"/>
    <property type="match status" value="1"/>
</dbReference>
<dbReference type="Pfam" id="PF06813">
    <property type="entry name" value="Nodulin-like"/>
    <property type="match status" value="1"/>
</dbReference>
<evidence type="ECO:0000256" key="2">
    <source>
        <dbReference type="ARBA" id="ARBA00022692"/>
    </source>
</evidence>
<dbReference type="SUPFAM" id="SSF103473">
    <property type="entry name" value="MFS general substrate transporter"/>
    <property type="match status" value="1"/>
</dbReference>
<evidence type="ECO:0000256" key="3">
    <source>
        <dbReference type="ARBA" id="ARBA00022989"/>
    </source>
</evidence>
<dbReference type="Proteomes" id="UP001188597">
    <property type="component" value="Unassembled WGS sequence"/>
</dbReference>
<dbReference type="InterPro" id="IPR036259">
    <property type="entry name" value="MFS_trans_sf"/>
</dbReference>
<evidence type="ECO:0000259" key="8">
    <source>
        <dbReference type="Pfam" id="PF06813"/>
    </source>
</evidence>
<dbReference type="AlphaFoldDB" id="A0AA88UZY8"/>
<comment type="subcellular location">
    <subcellularLocation>
        <location evidence="1">Membrane</location>
        <topology evidence="1">Multi-pass membrane protein</topology>
    </subcellularLocation>
</comment>
<dbReference type="EMBL" id="JAVXUP010003362">
    <property type="protein sequence ID" value="KAK2999211.1"/>
    <property type="molecule type" value="Genomic_DNA"/>
</dbReference>
<evidence type="ECO:0000256" key="7">
    <source>
        <dbReference type="SAM" id="Phobius"/>
    </source>
</evidence>
<feature type="transmembrane region" description="Helical" evidence="7">
    <location>
        <begin position="540"/>
        <end position="566"/>
    </location>
</feature>
<evidence type="ECO:0000256" key="6">
    <source>
        <dbReference type="SAM" id="MobiDB-lite"/>
    </source>
</evidence>
<feature type="transmembrane region" description="Helical" evidence="7">
    <location>
        <begin position="498"/>
        <end position="520"/>
    </location>
</feature>
<dbReference type="InterPro" id="IPR010658">
    <property type="entry name" value="Nodulin-like"/>
</dbReference>
<keyword evidence="3 7" id="KW-1133">Transmembrane helix</keyword>
<evidence type="ECO:0008006" key="12">
    <source>
        <dbReference type="Google" id="ProtNLM"/>
    </source>
</evidence>
<evidence type="ECO:0000313" key="10">
    <source>
        <dbReference type="EMBL" id="KAK2999211.1"/>
    </source>
</evidence>
<dbReference type="Gene3D" id="1.20.1250.20">
    <property type="entry name" value="MFS general substrate transporter like domains"/>
    <property type="match status" value="1"/>
</dbReference>
<reference evidence="10" key="1">
    <citation type="submission" date="2022-12" db="EMBL/GenBank/DDBJ databases">
        <title>Draft genome assemblies for two species of Escallonia (Escalloniales).</title>
        <authorList>
            <person name="Chanderbali A."/>
            <person name="Dervinis C."/>
            <person name="Anghel I."/>
            <person name="Soltis D."/>
            <person name="Soltis P."/>
            <person name="Zapata F."/>
        </authorList>
    </citation>
    <scope>NUCLEOTIDE SEQUENCE</scope>
    <source>
        <strain evidence="10">UCBG64.0493</strain>
        <tissue evidence="10">Leaf</tissue>
    </source>
</reference>
<protein>
    <recommendedName>
        <fullName evidence="12">Nodulin-like domain-containing protein</fullName>
    </recommendedName>
</protein>
<evidence type="ECO:0000256" key="5">
    <source>
        <dbReference type="ARBA" id="ARBA00044504"/>
    </source>
</evidence>
<keyword evidence="4 7" id="KW-0472">Membrane</keyword>
<feature type="domain" description="Nodulin-like" evidence="8">
    <location>
        <begin position="208"/>
        <end position="342"/>
    </location>
</feature>
<name>A0AA88UZY8_9ASTE</name>
<evidence type="ECO:0000256" key="4">
    <source>
        <dbReference type="ARBA" id="ARBA00023136"/>
    </source>
</evidence>
<feature type="domain" description="NFD4 C-terminal" evidence="9">
    <location>
        <begin position="405"/>
        <end position="571"/>
    </location>
</feature>
<dbReference type="PANTHER" id="PTHR21576">
    <property type="entry name" value="UNCHARACTERIZED NODULIN-LIKE PROTEIN"/>
    <property type="match status" value="1"/>
</dbReference>
<feature type="transmembrane region" description="Helical" evidence="7">
    <location>
        <begin position="201"/>
        <end position="222"/>
    </location>
</feature>
<evidence type="ECO:0000259" key="9">
    <source>
        <dbReference type="Pfam" id="PF23262"/>
    </source>
</evidence>
<keyword evidence="11" id="KW-1185">Reference proteome</keyword>
<accession>A0AA88UZY8</accession>
<comment type="similarity">
    <text evidence="5">Belongs to the major facilitator superfamily. Phosphate:H(+) symporter (TC 2.A.1.9) family.</text>
</comment>
<sequence>MEKISLNPVIKKRDAIVKSAWAFCLEICPRALYSQNSAQTVYLKTLSRSSLSSYSLHWGILKLGDKLDFYHNLTMRIDRESHQMDRNENGAGKRNGEQQIDSDGGEHLDPVQLRRVVRLRHLLLRPQVEPGLRPVDARHRLRLQGHRRQRRRPLRPPLLRRHDQARLLRAVAGAPGRGGSVLCRLPAHLARGAIHRPPVPVMWAFMLTFFNTANFVTGVHNFPDYGGTIVGIMKGFLGLSGAVLIQVYQTLFKGSPSTFLLMLALLLMLLTLLLMCLVRIHPTITVDEKKHLNGFSVIALAAAAYLLILIILENIVTFPLWARLFTFAVLLLLLSSPLKIAISAQREDSQRLSATTSVVRTPLIDHSEPAELTVKEELTASNMPHVGEEMNLLQATKSPQYTTVEINTLVSLWSIWNFLGRFGGGYISDIFLHTRGWARPVFMTLMLAIMTAGHVIIASGFPGNLYTGSVIVGVCYGSLWSLMPTISSEIFGVRHMGTIFNTIAIASPIGSYVLSVRVIGCIYDKEASGEGNSCTGTQCFMLSFFIFASVTLFGFLISLILVFRTWRFYELVLLRRLHHSATQ</sequence>
<feature type="transmembrane region" description="Helical" evidence="7">
    <location>
        <begin position="260"/>
        <end position="280"/>
    </location>
</feature>
<comment type="caution">
    <text evidence="10">The sequence shown here is derived from an EMBL/GenBank/DDBJ whole genome shotgun (WGS) entry which is preliminary data.</text>
</comment>
<dbReference type="Pfam" id="PF23262">
    <property type="entry name" value="NFD4_C"/>
    <property type="match status" value="1"/>
</dbReference>
<feature type="transmembrane region" description="Helical" evidence="7">
    <location>
        <begin position="324"/>
        <end position="342"/>
    </location>
</feature>
<organism evidence="10 11">
    <name type="scientific">Escallonia herrerae</name>
    <dbReference type="NCBI Taxonomy" id="1293975"/>
    <lineage>
        <taxon>Eukaryota</taxon>
        <taxon>Viridiplantae</taxon>
        <taxon>Streptophyta</taxon>
        <taxon>Embryophyta</taxon>
        <taxon>Tracheophyta</taxon>
        <taxon>Spermatophyta</taxon>
        <taxon>Magnoliopsida</taxon>
        <taxon>eudicotyledons</taxon>
        <taxon>Gunneridae</taxon>
        <taxon>Pentapetalae</taxon>
        <taxon>asterids</taxon>
        <taxon>campanulids</taxon>
        <taxon>Escalloniales</taxon>
        <taxon>Escalloniaceae</taxon>
        <taxon>Escallonia</taxon>
    </lineage>
</organism>
<evidence type="ECO:0000313" key="11">
    <source>
        <dbReference type="Proteomes" id="UP001188597"/>
    </source>
</evidence>
<keyword evidence="2 7" id="KW-0812">Transmembrane</keyword>
<feature type="transmembrane region" description="Helical" evidence="7">
    <location>
        <begin position="465"/>
        <end position="486"/>
    </location>
</feature>
<feature type="transmembrane region" description="Helical" evidence="7">
    <location>
        <begin position="441"/>
        <end position="459"/>
    </location>
</feature>
<gene>
    <name evidence="10" type="ORF">RJ639_023738</name>
</gene>
<evidence type="ECO:0000256" key="1">
    <source>
        <dbReference type="ARBA" id="ARBA00004141"/>
    </source>
</evidence>